<keyword evidence="2" id="KW-0479">Metal-binding</keyword>
<protein>
    <recommendedName>
        <fullName evidence="2">Phosphoesterase</fullName>
        <ecNumber evidence="2">3.1.4.-</ecNumber>
    </recommendedName>
</protein>
<sequence length="189" mass="21556">MKIMIASDIHGSAYYLRQLLEQYKAEQPDKLLLLGDILYHGPRNDLPKGYAPKEVIDLLNPMKEDILCVRGNCDTDVDQMVLEFPILADYCILYEQGHMIFATHGHIHNTANPPMLKKGDILLHGHTHIPVAEDFDGRYYLNPGSISIPKEASEHSYMMLEKGVFTWKTLAGQSYRHFDLENGLKNESE</sequence>
<comment type="cofactor">
    <cofactor evidence="2">
        <name>a divalent metal cation</name>
        <dbReference type="ChEBI" id="CHEBI:60240"/>
    </cofactor>
</comment>
<evidence type="ECO:0000256" key="1">
    <source>
        <dbReference type="ARBA" id="ARBA00008950"/>
    </source>
</evidence>
<dbReference type="InterPro" id="IPR029052">
    <property type="entry name" value="Metallo-depent_PP-like"/>
</dbReference>
<reference evidence="4 5" key="1">
    <citation type="submission" date="2019-12" db="EMBL/GenBank/DDBJ databases">
        <title>Sporaefaciens musculi gen. nov., sp. nov., a novel bacterium isolated from the caecum of an obese mouse.</title>
        <authorList>
            <person name="Rasmussen T.S."/>
            <person name="Streidl T."/>
            <person name="Hitch T.C.A."/>
            <person name="Wortmann E."/>
            <person name="Deptula P."/>
            <person name="Hansen M."/>
            <person name="Nielsen D.S."/>
            <person name="Clavel T."/>
            <person name="Vogensen F.K."/>
        </authorList>
    </citation>
    <scope>NUCLEOTIDE SEQUENCE [LARGE SCALE GENOMIC DNA]</scope>
    <source>
        <strain evidence="4 5">WCA-9-b2</strain>
    </source>
</reference>
<name>A0A7X3MEI7_9FIRM</name>
<dbReference type="NCBIfam" id="TIGR00040">
    <property type="entry name" value="yfcE"/>
    <property type="match status" value="1"/>
</dbReference>
<feature type="domain" description="Calcineurin-like phosphoesterase" evidence="3">
    <location>
        <begin position="1"/>
        <end position="161"/>
    </location>
</feature>
<dbReference type="InterPro" id="IPR041802">
    <property type="entry name" value="MPP_YfcE"/>
</dbReference>
<dbReference type="GO" id="GO:0016787">
    <property type="term" value="F:hydrolase activity"/>
    <property type="evidence" value="ECO:0007669"/>
    <property type="project" value="UniProtKB-UniRule"/>
</dbReference>
<dbReference type="NCBIfam" id="NF006988">
    <property type="entry name" value="PRK09453.1"/>
    <property type="match status" value="1"/>
</dbReference>
<dbReference type="InterPro" id="IPR000979">
    <property type="entry name" value="Phosphodiesterase_MJ0936/Vps29"/>
</dbReference>
<evidence type="ECO:0000313" key="5">
    <source>
        <dbReference type="Proteomes" id="UP000460412"/>
    </source>
</evidence>
<keyword evidence="5" id="KW-1185">Reference proteome</keyword>
<evidence type="ECO:0000313" key="4">
    <source>
        <dbReference type="EMBL" id="MXP74901.1"/>
    </source>
</evidence>
<dbReference type="Pfam" id="PF12850">
    <property type="entry name" value="Metallophos_2"/>
    <property type="match status" value="1"/>
</dbReference>
<gene>
    <name evidence="4" type="ORF">GN277_05765</name>
</gene>
<dbReference type="SUPFAM" id="SSF56300">
    <property type="entry name" value="Metallo-dependent phosphatases"/>
    <property type="match status" value="1"/>
</dbReference>
<dbReference type="Proteomes" id="UP000460412">
    <property type="component" value="Unassembled WGS sequence"/>
</dbReference>
<dbReference type="CDD" id="cd00841">
    <property type="entry name" value="MPP_YfcE"/>
    <property type="match status" value="1"/>
</dbReference>
<dbReference type="AlphaFoldDB" id="A0A7X3MEI7"/>
<dbReference type="RefSeq" id="WP_159750230.1">
    <property type="nucleotide sequence ID" value="NZ_CASSPE010000159.1"/>
</dbReference>
<comment type="similarity">
    <text evidence="1 2">Belongs to the metallophosphoesterase superfamily. YfcE family.</text>
</comment>
<evidence type="ECO:0000259" key="3">
    <source>
        <dbReference type="Pfam" id="PF12850"/>
    </source>
</evidence>
<dbReference type="PANTHER" id="PTHR11124">
    <property type="entry name" value="VACUOLAR SORTING PROTEIN VPS29"/>
    <property type="match status" value="1"/>
</dbReference>
<dbReference type="InterPro" id="IPR024654">
    <property type="entry name" value="Calcineurin-like_PHP_lpxH"/>
</dbReference>
<organism evidence="4 5">
    <name type="scientific">Sporofaciens musculi</name>
    <dbReference type="NCBI Taxonomy" id="2681861"/>
    <lineage>
        <taxon>Bacteria</taxon>
        <taxon>Bacillati</taxon>
        <taxon>Bacillota</taxon>
        <taxon>Clostridia</taxon>
        <taxon>Lachnospirales</taxon>
        <taxon>Lachnospiraceae</taxon>
        <taxon>Sporofaciens</taxon>
    </lineage>
</organism>
<accession>A0A7X3MEI7</accession>
<dbReference type="EC" id="3.1.4.-" evidence="2"/>
<dbReference type="Gene3D" id="3.60.21.10">
    <property type="match status" value="1"/>
</dbReference>
<comment type="caution">
    <text evidence="4">The sequence shown here is derived from an EMBL/GenBank/DDBJ whole genome shotgun (WGS) entry which is preliminary data.</text>
</comment>
<dbReference type="EMBL" id="WUQX01000001">
    <property type="protein sequence ID" value="MXP74901.1"/>
    <property type="molecule type" value="Genomic_DNA"/>
</dbReference>
<proteinExistence type="inferred from homology"/>
<evidence type="ECO:0000256" key="2">
    <source>
        <dbReference type="RuleBase" id="RU362039"/>
    </source>
</evidence>
<dbReference type="GO" id="GO:0046872">
    <property type="term" value="F:metal ion binding"/>
    <property type="evidence" value="ECO:0007669"/>
    <property type="project" value="UniProtKB-KW"/>
</dbReference>
<keyword evidence="4" id="KW-0378">Hydrolase</keyword>